<evidence type="ECO:0000313" key="2">
    <source>
        <dbReference type="EMBL" id="KAE8355000.1"/>
    </source>
</evidence>
<organism evidence="2 3">
    <name type="scientific">Aspergillus coremiiformis</name>
    <dbReference type="NCBI Taxonomy" id="138285"/>
    <lineage>
        <taxon>Eukaryota</taxon>
        <taxon>Fungi</taxon>
        <taxon>Dikarya</taxon>
        <taxon>Ascomycota</taxon>
        <taxon>Pezizomycotina</taxon>
        <taxon>Eurotiomycetes</taxon>
        <taxon>Eurotiomycetidae</taxon>
        <taxon>Eurotiales</taxon>
        <taxon>Aspergillaceae</taxon>
        <taxon>Aspergillus</taxon>
        <taxon>Aspergillus subgen. Circumdati</taxon>
    </lineage>
</organism>
<feature type="compositionally biased region" description="Acidic residues" evidence="1">
    <location>
        <begin position="1"/>
        <end position="12"/>
    </location>
</feature>
<evidence type="ECO:0000313" key="3">
    <source>
        <dbReference type="Proteomes" id="UP000327118"/>
    </source>
</evidence>
<name>A0A5N6ZFV8_9EURO</name>
<reference evidence="3" key="1">
    <citation type="submission" date="2019-04" db="EMBL/GenBank/DDBJ databases">
        <title>Friends and foes A comparative genomics studyof 23 Aspergillus species from section Flavi.</title>
        <authorList>
            <consortium name="DOE Joint Genome Institute"/>
            <person name="Kjaerbolling I."/>
            <person name="Vesth T."/>
            <person name="Frisvad J.C."/>
            <person name="Nybo J.L."/>
            <person name="Theobald S."/>
            <person name="Kildgaard S."/>
            <person name="Isbrandt T."/>
            <person name="Kuo A."/>
            <person name="Sato A."/>
            <person name="Lyhne E.K."/>
            <person name="Kogle M.E."/>
            <person name="Wiebenga A."/>
            <person name="Kun R.S."/>
            <person name="Lubbers R.J."/>
            <person name="Makela M.R."/>
            <person name="Barry K."/>
            <person name="Chovatia M."/>
            <person name="Clum A."/>
            <person name="Daum C."/>
            <person name="Haridas S."/>
            <person name="He G."/>
            <person name="LaButti K."/>
            <person name="Lipzen A."/>
            <person name="Mondo S."/>
            <person name="Riley R."/>
            <person name="Salamov A."/>
            <person name="Simmons B.A."/>
            <person name="Magnuson J.K."/>
            <person name="Henrissat B."/>
            <person name="Mortensen U.H."/>
            <person name="Larsen T.O."/>
            <person name="Devries R.P."/>
            <person name="Grigoriev I.V."/>
            <person name="Machida M."/>
            <person name="Baker S.E."/>
            <person name="Andersen M.R."/>
        </authorList>
    </citation>
    <scope>NUCLEOTIDE SEQUENCE [LARGE SCALE GENOMIC DNA]</scope>
    <source>
        <strain evidence="3">CBS 553.77</strain>
    </source>
</reference>
<proteinExistence type="predicted"/>
<gene>
    <name evidence="2" type="ORF">BDV28DRAFT_129932</name>
</gene>
<evidence type="ECO:0000256" key="1">
    <source>
        <dbReference type="SAM" id="MobiDB-lite"/>
    </source>
</evidence>
<feature type="region of interest" description="Disordered" evidence="1">
    <location>
        <begin position="1"/>
        <end position="21"/>
    </location>
</feature>
<dbReference type="EMBL" id="ML739061">
    <property type="protein sequence ID" value="KAE8355000.1"/>
    <property type="molecule type" value="Genomic_DNA"/>
</dbReference>
<keyword evidence="3" id="KW-1185">Reference proteome</keyword>
<accession>A0A5N6ZFV8</accession>
<dbReference type="AlphaFoldDB" id="A0A5N6ZFV8"/>
<dbReference type="Proteomes" id="UP000327118">
    <property type="component" value="Unassembled WGS sequence"/>
</dbReference>
<sequence length="208" mass="23637">MGDEYGEPDDEVTVLADGDSPPHDLKRRELLNSGWEYEGVWDEGLSVFIVRVESFVDLRVHLDNMPPSRHRVNVVVEMSPEGERHPHVWAQKALDGDPGARLAFRLDVPKKHMMDSAFYPKSTTFEDARKANSFMDWMSGVPDKVLLERPRRYVLFSGHCEDDLPAGVSGPGAYFTDDDCKLHRYGSMKRYAQVGAGEPDAKRRMLTR</sequence>
<dbReference type="OrthoDB" id="4369670at2759"/>
<protein>
    <submittedName>
        <fullName evidence="2">Uncharacterized protein</fullName>
    </submittedName>
</protein>